<dbReference type="AlphaFoldDB" id="F2JML1"/>
<dbReference type="GO" id="GO:0030246">
    <property type="term" value="F:carbohydrate binding"/>
    <property type="evidence" value="ECO:0007669"/>
    <property type="project" value="InterPro"/>
</dbReference>
<evidence type="ECO:0000256" key="10">
    <source>
        <dbReference type="PIRSR" id="PIRSR005096-2"/>
    </source>
</evidence>
<dbReference type="KEGG" id="cle:Clole_2965"/>
<evidence type="ECO:0000256" key="3">
    <source>
        <dbReference type="ARBA" id="ARBA00006206"/>
    </source>
</evidence>
<evidence type="ECO:0000256" key="11">
    <source>
        <dbReference type="PIRSR" id="PIRSR005096-3"/>
    </source>
</evidence>
<dbReference type="InterPro" id="IPR015443">
    <property type="entry name" value="Aldose_1-epimerase"/>
</dbReference>
<dbReference type="UniPathway" id="UPA00242"/>
<comment type="similarity">
    <text evidence="3 8">Belongs to the aldose epimerase family.</text>
</comment>
<dbReference type="EC" id="5.1.3.3" evidence="4 8"/>
<evidence type="ECO:0000256" key="9">
    <source>
        <dbReference type="PIRSR" id="PIRSR005096-1"/>
    </source>
</evidence>
<organism evidence="12 13">
    <name type="scientific">Cellulosilyticum lentocellum (strain ATCC 49066 / DSM 5427 / NCIMB 11756 / RHM5)</name>
    <name type="common">Clostridium lentocellum</name>
    <dbReference type="NCBI Taxonomy" id="642492"/>
    <lineage>
        <taxon>Bacteria</taxon>
        <taxon>Bacillati</taxon>
        <taxon>Bacillota</taxon>
        <taxon>Clostridia</taxon>
        <taxon>Lachnospirales</taxon>
        <taxon>Cellulosilyticaceae</taxon>
        <taxon>Cellulosilyticum</taxon>
    </lineage>
</organism>
<evidence type="ECO:0000256" key="6">
    <source>
        <dbReference type="ARBA" id="ARBA00023235"/>
    </source>
</evidence>
<dbReference type="GO" id="GO:0033499">
    <property type="term" value="P:galactose catabolic process via UDP-galactose, Leloir pathway"/>
    <property type="evidence" value="ECO:0007669"/>
    <property type="project" value="TreeGrafter"/>
</dbReference>
<protein>
    <recommendedName>
        <fullName evidence="5 8">Aldose 1-epimerase</fullName>
        <ecNumber evidence="4 8">5.1.3.3</ecNumber>
    </recommendedName>
</protein>
<feature type="binding site" evidence="10">
    <location>
        <position position="252"/>
    </location>
    <ligand>
        <name>beta-D-galactose</name>
        <dbReference type="ChEBI" id="CHEBI:27667"/>
    </ligand>
</feature>
<dbReference type="InterPro" id="IPR011013">
    <property type="entry name" value="Gal_mutarotase_sf_dom"/>
</dbReference>
<dbReference type="PANTHER" id="PTHR10091">
    <property type="entry name" value="ALDOSE-1-EPIMERASE"/>
    <property type="match status" value="1"/>
</dbReference>
<dbReference type="GO" id="GO:0004034">
    <property type="term" value="F:aldose 1-epimerase activity"/>
    <property type="evidence" value="ECO:0007669"/>
    <property type="project" value="UniProtKB-EC"/>
</dbReference>
<evidence type="ECO:0000256" key="1">
    <source>
        <dbReference type="ARBA" id="ARBA00001614"/>
    </source>
</evidence>
<dbReference type="RefSeq" id="WP_013657942.1">
    <property type="nucleotide sequence ID" value="NC_015275.1"/>
</dbReference>
<keyword evidence="6 8" id="KW-0413">Isomerase</keyword>
<feature type="binding site" evidence="11">
    <location>
        <begin position="179"/>
        <end position="181"/>
    </location>
    <ligand>
        <name>beta-D-galactose</name>
        <dbReference type="ChEBI" id="CHEBI:27667"/>
    </ligand>
</feature>
<dbReference type="Proteomes" id="UP000008467">
    <property type="component" value="Chromosome"/>
</dbReference>
<dbReference type="PANTHER" id="PTHR10091:SF0">
    <property type="entry name" value="GALACTOSE MUTAROTASE"/>
    <property type="match status" value="1"/>
</dbReference>
<sequence>MKIVSKDMTFASGEKVTKYELSNTAGMTVEVLNWGATLTKIVVPDKEGHFENVILEWEDINTYENNPGNFGATVGRIAGRIADAKVTLNHQVYHFVKNTYGNTLHGGLVGFDKKAWTGEMQQTEDSVILTLSYLSPDGEEGFPGNLHVKAIYLLKEDNTLTLTYEATTDKETIVNLTNHAYFNLSGEAKRSVLGQEVYINSSQICDLNEELIPTGAFIDLDNESAFDFRVPKAIGKDIERENPHLKNGYGYDHCWLLNKGEKAAELYDPISGRVMEISTTAPGVVVYTMNHADGVTKLSNGKEQQRRYGVCFETQRKPIGKNEVFKEEVILKPSEVYRQETTFKFSNR</sequence>
<dbReference type="NCBIfam" id="NF008277">
    <property type="entry name" value="PRK11055.1"/>
    <property type="match status" value="1"/>
</dbReference>
<comment type="pathway">
    <text evidence="2 8">Carbohydrate metabolism; hexose metabolism.</text>
</comment>
<dbReference type="PIRSF" id="PIRSF005096">
    <property type="entry name" value="GALM"/>
    <property type="match status" value="1"/>
</dbReference>
<dbReference type="CDD" id="cd09019">
    <property type="entry name" value="galactose_mutarotase_like"/>
    <property type="match status" value="1"/>
</dbReference>
<dbReference type="EMBL" id="CP002582">
    <property type="protein sequence ID" value="ADZ84662.1"/>
    <property type="molecule type" value="Genomic_DNA"/>
</dbReference>
<dbReference type="STRING" id="642492.Clole_2965"/>
<feature type="active site" description="Proton acceptor" evidence="9">
    <location>
        <position position="313"/>
    </location>
</feature>
<reference evidence="12 13" key="1">
    <citation type="journal article" date="2011" name="J. Bacteriol.">
        <title>Complete genome sequence of the cellulose-degrading bacterium Cellulosilyticum lentocellum.</title>
        <authorList>
            <consortium name="US DOE Joint Genome Institute"/>
            <person name="Miller D.A."/>
            <person name="Suen G."/>
            <person name="Bruce D."/>
            <person name="Copeland A."/>
            <person name="Cheng J.F."/>
            <person name="Detter C."/>
            <person name="Goodwin L.A."/>
            <person name="Han C.S."/>
            <person name="Hauser L.J."/>
            <person name="Land M.L."/>
            <person name="Lapidus A."/>
            <person name="Lucas S."/>
            <person name="Meincke L."/>
            <person name="Pitluck S."/>
            <person name="Tapia R."/>
            <person name="Teshima H."/>
            <person name="Woyke T."/>
            <person name="Fox B.G."/>
            <person name="Angert E.R."/>
            <person name="Currie C.R."/>
        </authorList>
    </citation>
    <scope>NUCLEOTIDE SEQUENCE [LARGE SCALE GENOMIC DNA]</scope>
    <source>
        <strain evidence="13">ATCC 49066 / DSM 5427 / NCIMB 11756 / RHM5</strain>
    </source>
</reference>
<dbReference type="InterPro" id="IPR008183">
    <property type="entry name" value="Aldose_1/G6P_1-epimerase"/>
</dbReference>
<dbReference type="InterPro" id="IPR018052">
    <property type="entry name" value="Ald1_epimerase_CS"/>
</dbReference>
<evidence type="ECO:0000256" key="5">
    <source>
        <dbReference type="ARBA" id="ARBA00014165"/>
    </source>
</evidence>
<proteinExistence type="inferred from homology"/>
<comment type="catalytic activity">
    <reaction evidence="1 8">
        <text>alpha-D-glucose = beta-D-glucose</text>
        <dbReference type="Rhea" id="RHEA:10264"/>
        <dbReference type="ChEBI" id="CHEBI:15903"/>
        <dbReference type="ChEBI" id="CHEBI:17925"/>
        <dbReference type="EC" id="5.1.3.3"/>
    </reaction>
</comment>
<name>F2JML1_CELLD</name>
<dbReference type="Gene3D" id="2.70.98.10">
    <property type="match status" value="1"/>
</dbReference>
<dbReference type="PROSITE" id="PS00545">
    <property type="entry name" value="ALDOSE_1_EPIMERASE"/>
    <property type="match status" value="1"/>
</dbReference>
<gene>
    <name evidence="12" type="ordered locus">Clole_2965</name>
</gene>
<feature type="active site" description="Proton donor" evidence="9">
    <location>
        <position position="179"/>
    </location>
</feature>
<evidence type="ECO:0000313" key="12">
    <source>
        <dbReference type="EMBL" id="ADZ84662.1"/>
    </source>
</evidence>
<evidence type="ECO:0000256" key="8">
    <source>
        <dbReference type="PIRNR" id="PIRNR005096"/>
    </source>
</evidence>
<dbReference type="GO" id="GO:0005737">
    <property type="term" value="C:cytoplasm"/>
    <property type="evidence" value="ECO:0007669"/>
    <property type="project" value="TreeGrafter"/>
</dbReference>
<dbReference type="eggNOG" id="COG2017">
    <property type="taxonomic scope" value="Bacteria"/>
</dbReference>
<dbReference type="Pfam" id="PF01263">
    <property type="entry name" value="Aldose_epim"/>
    <property type="match status" value="1"/>
</dbReference>
<evidence type="ECO:0000256" key="7">
    <source>
        <dbReference type="ARBA" id="ARBA00023277"/>
    </source>
</evidence>
<dbReference type="GO" id="GO:0006006">
    <property type="term" value="P:glucose metabolic process"/>
    <property type="evidence" value="ECO:0007669"/>
    <property type="project" value="TreeGrafter"/>
</dbReference>
<keyword evidence="13" id="KW-1185">Reference proteome</keyword>
<dbReference type="SUPFAM" id="SSF74650">
    <property type="entry name" value="Galactose mutarotase-like"/>
    <property type="match status" value="1"/>
</dbReference>
<dbReference type="InterPro" id="IPR047215">
    <property type="entry name" value="Galactose_mutarotase-like"/>
</dbReference>
<evidence type="ECO:0000256" key="4">
    <source>
        <dbReference type="ARBA" id="ARBA00013185"/>
    </source>
</evidence>
<dbReference type="InterPro" id="IPR014718">
    <property type="entry name" value="GH-type_carb-bd"/>
</dbReference>
<evidence type="ECO:0000256" key="2">
    <source>
        <dbReference type="ARBA" id="ARBA00005028"/>
    </source>
</evidence>
<accession>F2JML1</accession>
<evidence type="ECO:0000313" key="13">
    <source>
        <dbReference type="Proteomes" id="UP000008467"/>
    </source>
</evidence>
<keyword evidence="7 8" id="KW-0119">Carbohydrate metabolism</keyword>
<dbReference type="HOGENOM" id="CLU_031753_1_1_9"/>